<evidence type="ECO:0000256" key="2">
    <source>
        <dbReference type="SAM" id="Coils"/>
    </source>
</evidence>
<dbReference type="OMA" id="ITYFHAK"/>
<dbReference type="KEGG" id="nta:107813678"/>
<feature type="domain" description="CCHC-type" evidence="4">
    <location>
        <begin position="394"/>
        <end position="408"/>
    </location>
</feature>
<dbReference type="InterPro" id="IPR001878">
    <property type="entry name" value="Znf_CCHC"/>
</dbReference>
<evidence type="ECO:0000256" key="3">
    <source>
        <dbReference type="SAM" id="MobiDB-lite"/>
    </source>
</evidence>
<dbReference type="PROSITE" id="PS50158">
    <property type="entry name" value="ZF_CCHC"/>
    <property type="match status" value="1"/>
</dbReference>
<dbReference type="RefSeq" id="XP_016494451.1">
    <property type="nucleotide sequence ID" value="XM_016638965.1"/>
</dbReference>
<dbReference type="Pfam" id="PF14223">
    <property type="entry name" value="Retrotran_gag_2"/>
    <property type="match status" value="1"/>
</dbReference>
<organism evidence="5">
    <name type="scientific">Nicotiana tabacum</name>
    <name type="common">Common tobacco</name>
    <dbReference type="NCBI Taxonomy" id="4097"/>
    <lineage>
        <taxon>Eukaryota</taxon>
        <taxon>Viridiplantae</taxon>
        <taxon>Streptophyta</taxon>
        <taxon>Embryophyta</taxon>
        <taxon>Tracheophyta</taxon>
        <taxon>Spermatophyta</taxon>
        <taxon>Magnoliopsida</taxon>
        <taxon>eudicotyledons</taxon>
        <taxon>Gunneridae</taxon>
        <taxon>Pentapetalae</taxon>
        <taxon>asterids</taxon>
        <taxon>lamiids</taxon>
        <taxon>Solanales</taxon>
        <taxon>Solanaceae</taxon>
        <taxon>Nicotianoideae</taxon>
        <taxon>Nicotianeae</taxon>
        <taxon>Nicotiana</taxon>
    </lineage>
</organism>
<feature type="compositionally biased region" description="Basic and acidic residues" evidence="3">
    <location>
        <begin position="14"/>
        <end position="30"/>
    </location>
</feature>
<dbReference type="PANTHER" id="PTHR34676">
    <property type="entry name" value="DUF4219 DOMAIN-CONTAINING PROTEIN-RELATED"/>
    <property type="match status" value="1"/>
</dbReference>
<keyword evidence="2" id="KW-0175">Coiled coil</keyword>
<feature type="coiled-coil region" evidence="2">
    <location>
        <begin position="295"/>
        <end position="350"/>
    </location>
</feature>
<protein>
    <recommendedName>
        <fullName evidence="4">CCHC-type domain-containing protein</fullName>
    </recommendedName>
</protein>
<dbReference type="Pfam" id="PF22936">
    <property type="entry name" value="Pol_BBD"/>
    <property type="match status" value="1"/>
</dbReference>
<gene>
    <name evidence="5" type="primary">LOC107813678</name>
</gene>
<accession>A0A1S4BZX5</accession>
<dbReference type="PaxDb" id="4097-A0A1S4BZX5"/>
<evidence type="ECO:0000256" key="1">
    <source>
        <dbReference type="PROSITE-ProRule" id="PRU00047"/>
    </source>
</evidence>
<dbReference type="PANTHER" id="PTHR34676:SF8">
    <property type="entry name" value="TRANSMEMBRANE PROTEIN"/>
    <property type="match status" value="1"/>
</dbReference>
<proteinExistence type="predicted"/>
<evidence type="ECO:0000259" key="4">
    <source>
        <dbReference type="PROSITE" id="PS50158"/>
    </source>
</evidence>
<keyword evidence="1" id="KW-0862">Zinc</keyword>
<evidence type="ECO:0000313" key="5">
    <source>
        <dbReference type="RefSeq" id="XP_016494451.1"/>
    </source>
</evidence>
<reference evidence="5" key="1">
    <citation type="submission" date="2025-08" db="UniProtKB">
        <authorList>
            <consortium name="RefSeq"/>
        </authorList>
    </citation>
    <scope>IDENTIFICATION</scope>
</reference>
<dbReference type="GO" id="GO:0008270">
    <property type="term" value="F:zinc ion binding"/>
    <property type="evidence" value="ECO:0007669"/>
    <property type="project" value="UniProtKB-KW"/>
</dbReference>
<dbReference type="OrthoDB" id="1306361at2759"/>
<keyword evidence="1" id="KW-0479">Metal-binding</keyword>
<dbReference type="GO" id="GO:0003676">
    <property type="term" value="F:nucleic acid binding"/>
    <property type="evidence" value="ECO:0007669"/>
    <property type="project" value="InterPro"/>
</dbReference>
<name>A0A1S4BZX5_TOBAC</name>
<keyword evidence="1" id="KW-0863">Zinc-finger</keyword>
<feature type="region of interest" description="Disordered" evidence="3">
    <location>
        <begin position="578"/>
        <end position="598"/>
    </location>
</feature>
<sequence>MNAISEPTVTVPKTRKEYNDTDRKARKTSEQKRYSSVEIWEALQIAHEGTTQVKQSNIDTLTTEYELFRMKDDESIQDMHTRFTSIINELHSLGEIIPRNKLVRKILSVLPGSWESKLNAITEAKDLQKLTIDELIGNLKIYEMKKKNDHERRKPKKKKNLVLKIDNNDSSGEYADMANLTKRFQKMQDQYKNNTDKTAKRNPVLDKRFKRKDAADNVVKQALVAWGDSSSESAGDDEQGDTFMMAVESEAAEYDSIFALMKKSDEDEDGEDDKNMLTMELGEVEHEREYLVVVVVDLKETIKDLKKEKDALTEKIENVKHERDDLLVVIVDLKETIEELKRENSSGNTQKGKEVASEAHLRLENELKGIGFQKEKTPYNPHSKYITVPDNWLCTHCGNTGHFKESCKARFQSQQKNNIFAEKVPTAKEHGPSNKKCMMPAITRRSLIRPFPHYKGEVKGRSQRWYMDSGCSKHMTGSTDDFLSLKVLQGGSVSFGNDKKVYILGVRRVGKTLTHSIENVYYVNGLKYSLLSASQICDKGNKVEFLSKICTVTNLVTGEVKIGTCKLFIAEQVGQEGPGPWASQVKVQGSQDLSEDEP</sequence>
<dbReference type="InterPro" id="IPR054722">
    <property type="entry name" value="PolX-like_BBD"/>
</dbReference>
<feature type="region of interest" description="Disordered" evidence="3">
    <location>
        <begin position="1"/>
        <end position="30"/>
    </location>
</feature>
<dbReference type="AlphaFoldDB" id="A0A1S4BZX5"/>